<reference evidence="2" key="1">
    <citation type="submission" date="2020-06" db="EMBL/GenBank/DDBJ databases">
        <authorList>
            <person name="Onetto C."/>
        </authorList>
    </citation>
    <scope>NUCLEOTIDE SEQUENCE</scope>
</reference>
<dbReference type="InterPro" id="IPR001810">
    <property type="entry name" value="F-box_dom"/>
</dbReference>
<accession>A0A9N8PHG3</accession>
<dbReference type="PROSITE" id="PS50181">
    <property type="entry name" value="FBOX"/>
    <property type="match status" value="1"/>
</dbReference>
<dbReference type="AlphaFoldDB" id="A0A9N8PHG3"/>
<evidence type="ECO:0000259" key="1">
    <source>
        <dbReference type="PROSITE" id="PS50181"/>
    </source>
</evidence>
<protein>
    <recommendedName>
        <fullName evidence="1">F-box domain-containing protein</fullName>
    </recommendedName>
</protein>
<organism evidence="2 3">
    <name type="scientific">Aureobasidium vineae</name>
    <dbReference type="NCBI Taxonomy" id="2773715"/>
    <lineage>
        <taxon>Eukaryota</taxon>
        <taxon>Fungi</taxon>
        <taxon>Dikarya</taxon>
        <taxon>Ascomycota</taxon>
        <taxon>Pezizomycotina</taxon>
        <taxon>Dothideomycetes</taxon>
        <taxon>Dothideomycetidae</taxon>
        <taxon>Dothideales</taxon>
        <taxon>Saccotheciaceae</taxon>
        <taxon>Aureobasidium</taxon>
    </lineage>
</organism>
<evidence type="ECO:0000313" key="2">
    <source>
        <dbReference type="EMBL" id="CAD0095810.1"/>
    </source>
</evidence>
<dbReference type="Pfam" id="PF00646">
    <property type="entry name" value="F-box"/>
    <property type="match status" value="1"/>
</dbReference>
<name>A0A9N8PHG3_9PEZI</name>
<gene>
    <name evidence="2" type="ORF">AWRI4619_LOCUS9034</name>
</gene>
<dbReference type="SUPFAM" id="SSF81383">
    <property type="entry name" value="F-box domain"/>
    <property type="match status" value="1"/>
</dbReference>
<dbReference type="CDD" id="cd09917">
    <property type="entry name" value="F-box_SF"/>
    <property type="match status" value="1"/>
</dbReference>
<sequence>MVADISSCPLEILHLIAATIDSEDLASLRLVSKQWCDLSSKLFGLAKLQHLRLISSPYSLQSLVDLTAHPLLGPCVQSFEIGIYRLKKHLVNTHPHVEASRANVAALTQFRFQQSGLHIVLLTEALKNLSRHGVVPKIGLFEDVIRAASGQDYYRRGYGYHELYGSIDIASCGGSRATQTLLDLITAGKRSGCPTSGISIDLQWNSLAQQAISRHPGLDQLIEKLTMPDTDRAVPGWNLAVKLTDPCDKNSLRHLNMSATTFHDDSLEDGIDFLTTIKTYLTLQSIIMYKLYFENKHSRILVVDEQVEREGSEQIISAIDDLIGTVNATNVKLGRIGNDEQPLDSQI</sequence>
<dbReference type="EMBL" id="CAIJEN010000016">
    <property type="protein sequence ID" value="CAD0095810.1"/>
    <property type="molecule type" value="Genomic_DNA"/>
</dbReference>
<evidence type="ECO:0000313" key="3">
    <source>
        <dbReference type="Proteomes" id="UP000716446"/>
    </source>
</evidence>
<feature type="non-terminal residue" evidence="2">
    <location>
        <position position="347"/>
    </location>
</feature>
<comment type="caution">
    <text evidence="2">The sequence shown here is derived from an EMBL/GenBank/DDBJ whole genome shotgun (WGS) entry which is preliminary data.</text>
</comment>
<feature type="domain" description="F-box" evidence="1">
    <location>
        <begin position="2"/>
        <end position="51"/>
    </location>
</feature>
<proteinExistence type="predicted"/>
<keyword evidence="3" id="KW-1185">Reference proteome</keyword>
<dbReference type="Proteomes" id="UP000716446">
    <property type="component" value="Unassembled WGS sequence"/>
</dbReference>
<dbReference type="InterPro" id="IPR036047">
    <property type="entry name" value="F-box-like_dom_sf"/>
</dbReference>